<sequence>MSIARAFLKNAPVLILDEATSHLDAASEAHVRRALDELMVDRMTIIIAHRLSTIRAADEILVMRDGRIVERGAHHDLVEMGGFYADLIGHQSAGNVRAAAAVAG</sequence>
<name>A0AAP9EA90_AGRTU</name>
<dbReference type="Proteomes" id="UP000222296">
    <property type="component" value="Plasmid pAt"/>
</dbReference>
<gene>
    <name evidence="1" type="ORF">CG010_025265</name>
</gene>
<proteinExistence type="predicted"/>
<dbReference type="GO" id="GO:0090374">
    <property type="term" value="P:oligopeptide export from mitochondrion"/>
    <property type="evidence" value="ECO:0007669"/>
    <property type="project" value="TreeGrafter"/>
</dbReference>
<dbReference type="EMBL" id="CP042276">
    <property type="protein sequence ID" value="QDY97781.1"/>
    <property type="molecule type" value="Genomic_DNA"/>
</dbReference>
<evidence type="ECO:0000313" key="1">
    <source>
        <dbReference type="EMBL" id="QDY97781.1"/>
    </source>
</evidence>
<dbReference type="InterPro" id="IPR027417">
    <property type="entry name" value="P-loop_NTPase"/>
</dbReference>
<geneLocation type="plasmid" evidence="2">
    <name>pat</name>
</geneLocation>
<dbReference type="InterPro" id="IPR039421">
    <property type="entry name" value="Type_1_exporter"/>
</dbReference>
<protein>
    <submittedName>
        <fullName evidence="1">Uncharacterized protein</fullName>
    </submittedName>
</protein>
<dbReference type="AlphaFoldDB" id="A0AAP9EA90"/>
<dbReference type="GO" id="GO:0015421">
    <property type="term" value="F:ABC-type oligopeptide transporter activity"/>
    <property type="evidence" value="ECO:0007669"/>
    <property type="project" value="TreeGrafter"/>
</dbReference>
<dbReference type="PANTHER" id="PTHR43394:SF1">
    <property type="entry name" value="ATP-BINDING CASSETTE SUB-FAMILY B MEMBER 10, MITOCHONDRIAL"/>
    <property type="match status" value="1"/>
</dbReference>
<dbReference type="PANTHER" id="PTHR43394">
    <property type="entry name" value="ATP-DEPENDENT PERMEASE MDL1, MITOCHONDRIAL"/>
    <property type="match status" value="1"/>
</dbReference>
<keyword evidence="1" id="KW-0614">Plasmid</keyword>
<dbReference type="SUPFAM" id="SSF52540">
    <property type="entry name" value="P-loop containing nucleoside triphosphate hydrolases"/>
    <property type="match status" value="1"/>
</dbReference>
<evidence type="ECO:0000313" key="2">
    <source>
        <dbReference type="Proteomes" id="UP000222296"/>
    </source>
</evidence>
<reference evidence="1 2" key="1">
    <citation type="journal article" date="2017" name="Genome Announc.">
        <title>Draft Genome Sequence of Agrobacterium tumefaciens Biovar 1 Strain 186, Isolated from Walnut.</title>
        <authorList>
            <person name="Poret-Peterson A.T."/>
            <person name="Bhatnagar S."/>
            <person name="McClean A.E."/>
            <person name="Kluepfel D.A."/>
        </authorList>
    </citation>
    <scope>NUCLEOTIDE SEQUENCE [LARGE SCALE GENOMIC DNA]</scope>
    <source>
        <strain evidence="1 2">186</strain>
    </source>
</reference>
<dbReference type="Gene3D" id="3.40.50.300">
    <property type="entry name" value="P-loop containing nucleotide triphosphate hydrolases"/>
    <property type="match status" value="1"/>
</dbReference>
<accession>A0AAP9EA90</accession>
<organism evidence="1 2">
    <name type="scientific">Agrobacterium tumefaciens</name>
    <dbReference type="NCBI Taxonomy" id="358"/>
    <lineage>
        <taxon>Bacteria</taxon>
        <taxon>Pseudomonadati</taxon>
        <taxon>Pseudomonadota</taxon>
        <taxon>Alphaproteobacteria</taxon>
        <taxon>Hyphomicrobiales</taxon>
        <taxon>Rhizobiaceae</taxon>
        <taxon>Rhizobium/Agrobacterium group</taxon>
        <taxon>Agrobacterium</taxon>
        <taxon>Agrobacterium tumefaciens complex</taxon>
    </lineage>
</organism>